<organism evidence="1 2">
    <name type="scientific">Helianthus annuus</name>
    <name type="common">Common sunflower</name>
    <dbReference type="NCBI Taxonomy" id="4232"/>
    <lineage>
        <taxon>Eukaryota</taxon>
        <taxon>Viridiplantae</taxon>
        <taxon>Streptophyta</taxon>
        <taxon>Embryophyta</taxon>
        <taxon>Tracheophyta</taxon>
        <taxon>Spermatophyta</taxon>
        <taxon>Magnoliopsida</taxon>
        <taxon>eudicotyledons</taxon>
        <taxon>Gunneridae</taxon>
        <taxon>Pentapetalae</taxon>
        <taxon>asterids</taxon>
        <taxon>campanulids</taxon>
        <taxon>Asterales</taxon>
        <taxon>Asteraceae</taxon>
        <taxon>Asteroideae</taxon>
        <taxon>Heliantheae alliance</taxon>
        <taxon>Heliantheae</taxon>
        <taxon>Helianthus</taxon>
    </lineage>
</organism>
<proteinExistence type="predicted"/>
<evidence type="ECO:0000313" key="1">
    <source>
        <dbReference type="EMBL" id="KAF5818122.1"/>
    </source>
</evidence>
<comment type="caution">
    <text evidence="1">The sequence shown here is derived from an EMBL/GenBank/DDBJ whole genome shotgun (WGS) entry which is preliminary data.</text>
</comment>
<reference evidence="1" key="1">
    <citation type="journal article" date="2017" name="Nature">
        <title>The sunflower genome provides insights into oil metabolism, flowering and Asterid evolution.</title>
        <authorList>
            <person name="Badouin H."/>
            <person name="Gouzy J."/>
            <person name="Grassa C.J."/>
            <person name="Murat F."/>
            <person name="Staton S.E."/>
            <person name="Cottret L."/>
            <person name="Lelandais-Briere C."/>
            <person name="Owens G.L."/>
            <person name="Carrere S."/>
            <person name="Mayjonade B."/>
            <person name="Legrand L."/>
            <person name="Gill N."/>
            <person name="Kane N.C."/>
            <person name="Bowers J.E."/>
            <person name="Hubner S."/>
            <person name="Bellec A."/>
            <person name="Berard A."/>
            <person name="Berges H."/>
            <person name="Blanchet N."/>
            <person name="Boniface M.C."/>
            <person name="Brunel D."/>
            <person name="Catrice O."/>
            <person name="Chaidir N."/>
            <person name="Claudel C."/>
            <person name="Donnadieu C."/>
            <person name="Faraut T."/>
            <person name="Fievet G."/>
            <person name="Helmstetter N."/>
            <person name="King M."/>
            <person name="Knapp S.J."/>
            <person name="Lai Z."/>
            <person name="Le Paslier M.C."/>
            <person name="Lippi Y."/>
            <person name="Lorenzon L."/>
            <person name="Mandel J.R."/>
            <person name="Marage G."/>
            <person name="Marchand G."/>
            <person name="Marquand E."/>
            <person name="Bret-Mestries E."/>
            <person name="Morien E."/>
            <person name="Nambeesan S."/>
            <person name="Nguyen T."/>
            <person name="Pegot-Espagnet P."/>
            <person name="Pouilly N."/>
            <person name="Raftis F."/>
            <person name="Sallet E."/>
            <person name="Schiex T."/>
            <person name="Thomas J."/>
            <person name="Vandecasteele C."/>
            <person name="Vares D."/>
            <person name="Vear F."/>
            <person name="Vautrin S."/>
            <person name="Crespi M."/>
            <person name="Mangin B."/>
            <person name="Burke J.M."/>
            <person name="Salse J."/>
            <person name="Munos S."/>
            <person name="Vincourt P."/>
            <person name="Rieseberg L.H."/>
            <person name="Langlade N.B."/>
        </authorList>
    </citation>
    <scope>NUCLEOTIDE SEQUENCE</scope>
    <source>
        <tissue evidence="1">Leaves</tissue>
    </source>
</reference>
<reference evidence="1" key="2">
    <citation type="submission" date="2020-06" db="EMBL/GenBank/DDBJ databases">
        <title>Helianthus annuus Genome sequencing and assembly Release 2.</title>
        <authorList>
            <person name="Gouzy J."/>
            <person name="Langlade N."/>
            <person name="Munos S."/>
        </authorList>
    </citation>
    <scope>NUCLEOTIDE SEQUENCE</scope>
    <source>
        <tissue evidence="1">Leaves</tissue>
    </source>
</reference>
<dbReference type="AlphaFoldDB" id="A0A9K3NYM3"/>
<evidence type="ECO:0000313" key="2">
    <source>
        <dbReference type="Proteomes" id="UP000215914"/>
    </source>
</evidence>
<dbReference type="Gramene" id="mRNA:HanXRQr2_Chr02g0061141">
    <property type="protein sequence ID" value="mRNA:HanXRQr2_Chr02g0061141"/>
    <property type="gene ID" value="HanXRQr2_Chr02g0061141"/>
</dbReference>
<sequence length="58" mass="6680">MVHQKVRDIPSLESSCEGVPRRLRFNLFLVMFNPLASAESKLASKPEFICKQSEQEKE</sequence>
<dbReference type="Proteomes" id="UP000215914">
    <property type="component" value="Unassembled WGS sequence"/>
</dbReference>
<keyword evidence="2" id="KW-1185">Reference proteome</keyword>
<name>A0A9K3NYM3_HELAN</name>
<dbReference type="EMBL" id="MNCJ02000317">
    <property type="protein sequence ID" value="KAF5818122.1"/>
    <property type="molecule type" value="Genomic_DNA"/>
</dbReference>
<protein>
    <submittedName>
        <fullName evidence="1">Uncharacterized protein</fullName>
    </submittedName>
</protein>
<accession>A0A9K3NYM3</accession>
<gene>
    <name evidence="1" type="ORF">HanXRQr2_Chr02g0061141</name>
</gene>